<dbReference type="GO" id="GO:0005829">
    <property type="term" value="C:cytosol"/>
    <property type="evidence" value="ECO:0007669"/>
    <property type="project" value="TreeGrafter"/>
</dbReference>
<dbReference type="SUPFAM" id="SSF46689">
    <property type="entry name" value="Homeodomain-like"/>
    <property type="match status" value="2"/>
</dbReference>
<dbReference type="InterPro" id="IPR009057">
    <property type="entry name" value="Homeodomain-like_sf"/>
</dbReference>
<dbReference type="Gene3D" id="1.10.10.60">
    <property type="entry name" value="Homeodomain-like"/>
    <property type="match status" value="2"/>
</dbReference>
<feature type="compositionally biased region" description="Gly residues" evidence="7">
    <location>
        <begin position="463"/>
        <end position="473"/>
    </location>
</feature>
<keyword evidence="4" id="KW-0143">Chaperone</keyword>
<dbReference type="PANTHER" id="PTHR43999:SF1">
    <property type="entry name" value="DNAJ HOMOLOG SUBFAMILY C MEMBER 2"/>
    <property type="match status" value="1"/>
</dbReference>
<evidence type="ECO:0000259" key="8">
    <source>
        <dbReference type="PROSITE" id="PS50076"/>
    </source>
</evidence>
<dbReference type="InterPro" id="IPR054076">
    <property type="entry name" value="ZUO1-like_ZHD"/>
</dbReference>
<evidence type="ECO:0000256" key="2">
    <source>
        <dbReference type="ARBA" id="ARBA00022490"/>
    </source>
</evidence>
<keyword evidence="6" id="KW-0175">Coiled coil</keyword>
<dbReference type="Pfam" id="PF21884">
    <property type="entry name" value="ZUO1-like_ZHD"/>
    <property type="match status" value="1"/>
</dbReference>
<dbReference type="AlphaFoldDB" id="A0AAD9UDV6"/>
<dbReference type="InterPro" id="IPR042569">
    <property type="entry name" value="RAC_head_sf"/>
</dbReference>
<dbReference type="Gene3D" id="1.10.8.840">
    <property type="entry name" value="Ribosome-associated complex head domain"/>
    <property type="match status" value="1"/>
</dbReference>
<reference evidence="10" key="1">
    <citation type="journal article" date="2023" name="Mol. Biol. Evol.">
        <title>Third-Generation Sequencing Reveals the Adaptive Role of the Epigenome in Three Deep-Sea Polychaetes.</title>
        <authorList>
            <person name="Perez M."/>
            <person name="Aroh O."/>
            <person name="Sun Y."/>
            <person name="Lan Y."/>
            <person name="Juniper S.K."/>
            <person name="Young C.R."/>
            <person name="Angers B."/>
            <person name="Qian P.Y."/>
        </authorList>
    </citation>
    <scope>NUCLEOTIDE SEQUENCE</scope>
    <source>
        <strain evidence="10">R07B-5</strain>
    </source>
</reference>
<dbReference type="InterPro" id="IPR036869">
    <property type="entry name" value="J_dom_sf"/>
</dbReference>
<organism evidence="10 11">
    <name type="scientific">Ridgeia piscesae</name>
    <name type="common">Tubeworm</name>
    <dbReference type="NCBI Taxonomy" id="27915"/>
    <lineage>
        <taxon>Eukaryota</taxon>
        <taxon>Metazoa</taxon>
        <taxon>Spiralia</taxon>
        <taxon>Lophotrochozoa</taxon>
        <taxon>Annelida</taxon>
        <taxon>Polychaeta</taxon>
        <taxon>Sedentaria</taxon>
        <taxon>Canalipalpata</taxon>
        <taxon>Sabellida</taxon>
        <taxon>Siboglinidae</taxon>
        <taxon>Ridgeia</taxon>
    </lineage>
</organism>
<dbReference type="GO" id="GO:0043022">
    <property type="term" value="F:ribosome binding"/>
    <property type="evidence" value="ECO:0007669"/>
    <property type="project" value="InterPro"/>
</dbReference>
<comment type="caution">
    <text evidence="10">The sequence shown here is derived from an EMBL/GenBank/DDBJ whole genome shotgun (WGS) entry which is preliminary data.</text>
</comment>
<protein>
    <recommendedName>
        <fullName evidence="12">DnaJ homolog subfamily C member 2</fullName>
    </recommendedName>
</protein>
<dbReference type="Pfam" id="PF16717">
    <property type="entry name" value="RAC_head"/>
    <property type="match status" value="1"/>
</dbReference>
<dbReference type="CDD" id="cd00167">
    <property type="entry name" value="SANT"/>
    <property type="match status" value="2"/>
</dbReference>
<dbReference type="SMART" id="SM00717">
    <property type="entry name" value="SANT"/>
    <property type="match status" value="2"/>
</dbReference>
<feature type="compositionally biased region" description="Acidic residues" evidence="7">
    <location>
        <begin position="61"/>
        <end position="78"/>
    </location>
</feature>
<evidence type="ECO:0000256" key="4">
    <source>
        <dbReference type="ARBA" id="ARBA00023186"/>
    </source>
</evidence>
<feature type="domain" description="Myb-like" evidence="9">
    <location>
        <begin position="576"/>
        <end position="630"/>
    </location>
</feature>
<dbReference type="Pfam" id="PF00226">
    <property type="entry name" value="DnaJ"/>
    <property type="match status" value="1"/>
</dbReference>
<dbReference type="InterPro" id="IPR032003">
    <property type="entry name" value="RAC_head"/>
</dbReference>
<dbReference type="FunFam" id="1.10.10.60:FF:000180">
    <property type="entry name" value="DnaJ (Hsp40) homolog, subfamily C, member 2"/>
    <property type="match status" value="1"/>
</dbReference>
<dbReference type="GO" id="GO:0051083">
    <property type="term" value="P:'de novo' cotranslational protein folding"/>
    <property type="evidence" value="ECO:0007669"/>
    <property type="project" value="InterPro"/>
</dbReference>
<dbReference type="PANTHER" id="PTHR43999">
    <property type="entry name" value="DNAJ HOMOLOG SUBFAMILY C MEMBER 2"/>
    <property type="match status" value="1"/>
</dbReference>
<evidence type="ECO:0000259" key="9">
    <source>
        <dbReference type="PROSITE" id="PS50090"/>
    </source>
</evidence>
<keyword evidence="2" id="KW-0963">Cytoplasm</keyword>
<dbReference type="GO" id="GO:0030544">
    <property type="term" value="F:Hsp70 protein binding"/>
    <property type="evidence" value="ECO:0007669"/>
    <property type="project" value="InterPro"/>
</dbReference>
<dbReference type="GO" id="GO:0006450">
    <property type="term" value="P:regulation of translational fidelity"/>
    <property type="evidence" value="ECO:0007669"/>
    <property type="project" value="InterPro"/>
</dbReference>
<proteinExistence type="predicted"/>
<evidence type="ECO:0000256" key="7">
    <source>
        <dbReference type="SAM" id="MobiDB-lite"/>
    </source>
</evidence>
<feature type="coiled-coil region" evidence="6">
    <location>
        <begin position="254"/>
        <end position="386"/>
    </location>
</feature>
<dbReference type="InterPro" id="IPR001623">
    <property type="entry name" value="DnaJ_domain"/>
</dbReference>
<dbReference type="EMBL" id="JAODUO010000222">
    <property type="protein sequence ID" value="KAK2185793.1"/>
    <property type="molecule type" value="Genomic_DNA"/>
</dbReference>
<dbReference type="Gene3D" id="1.10.287.110">
    <property type="entry name" value="DnaJ domain"/>
    <property type="match status" value="1"/>
</dbReference>
<dbReference type="InterPro" id="IPR044634">
    <property type="entry name" value="Zuotin/DnaJC2"/>
</dbReference>
<accession>A0AAD9UDV6</accession>
<dbReference type="PROSITE" id="PS50090">
    <property type="entry name" value="MYB_LIKE"/>
    <property type="match status" value="1"/>
</dbReference>
<dbReference type="SUPFAM" id="SSF46565">
    <property type="entry name" value="Chaperone J-domain"/>
    <property type="match status" value="1"/>
</dbReference>
<evidence type="ECO:0000256" key="3">
    <source>
        <dbReference type="ARBA" id="ARBA00022737"/>
    </source>
</evidence>
<evidence type="ECO:0000256" key="1">
    <source>
        <dbReference type="ARBA" id="ARBA00004496"/>
    </source>
</evidence>
<feature type="region of interest" description="Disordered" evidence="7">
    <location>
        <begin position="459"/>
        <end position="478"/>
    </location>
</feature>
<dbReference type="SMART" id="SM00271">
    <property type="entry name" value="DnaJ"/>
    <property type="match status" value="1"/>
</dbReference>
<evidence type="ECO:0000313" key="10">
    <source>
        <dbReference type="EMBL" id="KAK2185793.1"/>
    </source>
</evidence>
<dbReference type="Pfam" id="PF00249">
    <property type="entry name" value="Myb_DNA-binding"/>
    <property type="match status" value="1"/>
</dbReference>
<dbReference type="InterPro" id="IPR001005">
    <property type="entry name" value="SANT/Myb"/>
</dbReference>
<evidence type="ECO:0000313" key="11">
    <source>
        <dbReference type="Proteomes" id="UP001209878"/>
    </source>
</evidence>
<evidence type="ECO:0000256" key="6">
    <source>
        <dbReference type="SAM" id="Coils"/>
    </source>
</evidence>
<feature type="domain" description="J" evidence="8">
    <location>
        <begin position="92"/>
        <end position="165"/>
    </location>
</feature>
<dbReference type="PROSITE" id="PS50076">
    <property type="entry name" value="DNAJ_2"/>
    <property type="match status" value="1"/>
</dbReference>
<evidence type="ECO:0008006" key="12">
    <source>
        <dbReference type="Google" id="ProtNLM"/>
    </source>
</evidence>
<dbReference type="Pfam" id="PF23082">
    <property type="entry name" value="Myb_DNA-binding_2"/>
    <property type="match status" value="1"/>
</dbReference>
<dbReference type="CDD" id="cd23953">
    <property type="entry name" value="zuotin_NTD"/>
    <property type="match status" value="1"/>
</dbReference>
<name>A0AAD9UDV6_RIDPI</name>
<dbReference type="Proteomes" id="UP001209878">
    <property type="component" value="Unassembled WGS sequence"/>
</dbReference>
<keyword evidence="11" id="KW-1185">Reference proteome</keyword>
<keyword evidence="3" id="KW-0677">Repeat</keyword>
<comment type="subcellular location">
    <subcellularLocation>
        <location evidence="1">Cytoplasm</location>
    </subcellularLocation>
</comment>
<sequence>MRFPVIMLPEIRDDEQTIVTGKVSALSSLTVQPVGRWYEAYALRRIHKQSLSHKSLSSSSSDDDDGELSQDEEDDDDSILLTLDPKDWKSQDHYAVLGLGKLRYLATTNQIKKAYKRKVLQHHPDKRRARGVPVKEGEEDYFTCITRAWETLGIPAKRKSYDSIDPQFDDSVPAISSESKEKFYEVFRPVFEHNARWSAKKRVPGLGDENTSFEDVNNFYSFWYNFDSWREYSYLDEEEKEKGENRDERRWIEKQNKAARQKRKKEEIARLRQLVDNSYACDPRIARHLEQEKQKKLAVKQAKRDAARARAEEEERVNIRGKYPIFFSGHRTGHVCNLVKREAEEVERKKREEEEEVAKMQADKVRKEKEAQRKALKKERKTLRTKLKEFDYFATVDADRVSNMQDMDKLSELLSVVSLQTLNEALTSGDTEKAKEAFHAQVRELNEELDREKQKQLELTQRGGAGRGEGGASKGAAWSPEEVETLIKAVNLFPAGTMARWETVASFITQHVPSSKRTAKEVLFKAKDLQRNDGSLKEDANKKAFDKFAKEKKAAAVETSDISERYDSVAEQQIMETGSNPAPWTAEEQKHLEQALKTFPASTPERWDRIATTIPTRSRKDCMRRYKELVELIRAKKAAQDAALKKK</sequence>
<evidence type="ECO:0000256" key="5">
    <source>
        <dbReference type="ARBA" id="ARBA00023242"/>
    </source>
</evidence>
<keyword evidence="5" id="KW-0539">Nucleus</keyword>
<feature type="region of interest" description="Disordered" evidence="7">
    <location>
        <begin position="53"/>
        <end position="80"/>
    </location>
</feature>
<gene>
    <name evidence="10" type="ORF">NP493_222g02007</name>
</gene>
<dbReference type="CDD" id="cd06257">
    <property type="entry name" value="DnaJ"/>
    <property type="match status" value="1"/>
</dbReference>